<dbReference type="EMBL" id="CP134844">
    <property type="protein sequence ID" value="WNL11409.1"/>
    <property type="molecule type" value="Genomic_DNA"/>
</dbReference>
<accession>A0AA96CLY3</accession>
<keyword evidence="1" id="KW-0472">Membrane</keyword>
<feature type="transmembrane region" description="Helical" evidence="1">
    <location>
        <begin position="116"/>
        <end position="133"/>
    </location>
</feature>
<evidence type="ECO:0000313" key="4">
    <source>
        <dbReference type="EMBL" id="WNL19268.1"/>
    </source>
</evidence>
<dbReference type="AlphaFoldDB" id="A0AA96CLY3"/>
<evidence type="ECO:0000313" key="5">
    <source>
        <dbReference type="EMBL" id="WNL21407.1"/>
    </source>
</evidence>
<evidence type="ECO:0000313" key="6">
    <source>
        <dbReference type="EMBL" id="WNL22435.1"/>
    </source>
</evidence>
<organism evidence="2">
    <name type="scientific">Arcobacter sp. AZ-2023</name>
    <dbReference type="NCBI Taxonomy" id="3074453"/>
    <lineage>
        <taxon>Bacteria</taxon>
        <taxon>Pseudomonadati</taxon>
        <taxon>Campylobacterota</taxon>
        <taxon>Epsilonproteobacteria</taxon>
        <taxon>Campylobacterales</taxon>
        <taxon>Arcobacteraceae</taxon>
        <taxon>Arcobacter</taxon>
    </lineage>
</organism>
<proteinExistence type="predicted"/>
<keyword evidence="1" id="KW-1133">Transmembrane helix</keyword>
<gene>
    <name evidence="3" type="ORF">RJG51_01350</name>
    <name evidence="2" type="ORF">RJG52_05595</name>
    <name evidence="4" type="ORF">RJG53_00705</name>
    <name evidence="6" type="ORF">RJG55_05605</name>
    <name evidence="5" type="ORF">RJG56_00550</name>
    <name evidence="7" type="ORF">RJG57_05760</name>
</gene>
<name>A0AA96CLY3_9BACT</name>
<dbReference type="EMBL" id="CP134850">
    <property type="protein sequence ID" value="WNL21407.1"/>
    <property type="molecule type" value="Genomic_DNA"/>
</dbReference>
<keyword evidence="1" id="KW-0812">Transmembrane</keyword>
<evidence type="ECO:0000256" key="1">
    <source>
        <dbReference type="SAM" id="Phobius"/>
    </source>
</evidence>
<evidence type="ECO:0000313" key="2">
    <source>
        <dbReference type="EMBL" id="WNL11409.1"/>
    </source>
</evidence>
<dbReference type="EMBL" id="CP134851">
    <property type="protein sequence ID" value="WNL22435.1"/>
    <property type="molecule type" value="Genomic_DNA"/>
</dbReference>
<evidence type="ECO:0000313" key="3">
    <source>
        <dbReference type="EMBL" id="WNL14849.1"/>
    </source>
</evidence>
<evidence type="ECO:0000313" key="7">
    <source>
        <dbReference type="EMBL" id="WNL26677.1"/>
    </source>
</evidence>
<reference evidence="2" key="2">
    <citation type="submission" date="2023-09" db="EMBL/GenBank/DDBJ databases">
        <title>Characterization of Arcobacter Isolates from Retail Chicken Sold in Supermarkets in Tbilisi, Georgia.</title>
        <authorList>
            <person name="Matthias R."/>
            <person name="Zautner A.E."/>
        </authorList>
    </citation>
    <scope>NUCLEOTIDE SEQUENCE</scope>
    <source>
        <strain evidence="3">LEO 108</strain>
        <strain evidence="2">LEO 109</strain>
    </source>
</reference>
<reference evidence="4" key="1">
    <citation type="submission" date="2023-09" db="EMBL/GenBank/DDBJ databases">
        <title>Arcobacter tbilisiensis sp. nov. isolated from chicken meat in Tbilisi, Georgia.</title>
        <authorList>
            <person name="Matthias R."/>
            <person name="Zautner A.E."/>
        </authorList>
    </citation>
    <scope>NUCLEOTIDE SEQUENCE</scope>
    <source>
        <strain evidence="7">LEO 70</strain>
        <strain evidence="6">LEO 74</strain>
        <strain evidence="5">LEO 79</strain>
        <strain evidence="4">LEO 99</strain>
    </source>
</reference>
<protein>
    <submittedName>
        <fullName evidence="2">Uncharacterized protein</fullName>
    </submittedName>
</protein>
<dbReference type="EMBL" id="CP134845">
    <property type="protein sequence ID" value="WNL14849.1"/>
    <property type="molecule type" value="Genomic_DNA"/>
</dbReference>
<dbReference type="EMBL" id="CP134849">
    <property type="protein sequence ID" value="WNL19268.1"/>
    <property type="molecule type" value="Genomic_DNA"/>
</dbReference>
<dbReference type="EMBL" id="CP134852">
    <property type="protein sequence ID" value="WNL26677.1"/>
    <property type="molecule type" value="Genomic_DNA"/>
</dbReference>
<sequence>MGKIVLDEKEVNELMDTFDFNKSVYLQKLQELTRVIDKLDDIQKTQKQITDDLIEFKPILLKLQDKDEKEMSLNYAAYLSFIGKKIDELSKSSSLKKLEFIVDNSNKIVKFATLKLGLIVAIGVIVLQALSMYKT</sequence>